<evidence type="ECO:0000256" key="1">
    <source>
        <dbReference type="SAM" id="Phobius"/>
    </source>
</evidence>
<keyword evidence="1" id="KW-1133">Transmembrane helix</keyword>
<feature type="transmembrane region" description="Helical" evidence="1">
    <location>
        <begin position="86"/>
        <end position="103"/>
    </location>
</feature>
<gene>
    <name evidence="2" type="ORF">FVF61_03685</name>
</gene>
<dbReference type="EMBL" id="VSFC01000019">
    <property type="protein sequence ID" value="TYA58287.1"/>
    <property type="molecule type" value="Genomic_DNA"/>
</dbReference>
<evidence type="ECO:0000313" key="2">
    <source>
        <dbReference type="EMBL" id="TYA58287.1"/>
    </source>
</evidence>
<dbReference type="InterPro" id="IPR017850">
    <property type="entry name" value="Alkaline_phosphatase_core_sf"/>
</dbReference>
<comment type="caution">
    <text evidence="2">The sequence shown here is derived from an EMBL/GenBank/DDBJ whole genome shotgun (WGS) entry which is preliminary data.</text>
</comment>
<protein>
    <recommendedName>
        <fullName evidence="4">Sulfatase-like hydrolase/transferase</fullName>
    </recommendedName>
</protein>
<evidence type="ECO:0000313" key="3">
    <source>
        <dbReference type="Proteomes" id="UP000324550"/>
    </source>
</evidence>
<dbReference type="RefSeq" id="WP_148453485.1">
    <property type="nucleotide sequence ID" value="NZ_VSFC01000019.1"/>
</dbReference>
<dbReference type="Proteomes" id="UP000324550">
    <property type="component" value="Unassembled WGS sequence"/>
</dbReference>
<evidence type="ECO:0008006" key="4">
    <source>
        <dbReference type="Google" id="ProtNLM"/>
    </source>
</evidence>
<reference evidence="2 3" key="1">
    <citation type="submission" date="2019-08" db="EMBL/GenBank/DDBJ databases">
        <title>Formosa sediminis sp. nov., isolated from marine sediment.</title>
        <authorList>
            <person name="Cao W.R."/>
        </authorList>
    </citation>
    <scope>NUCLEOTIDE SEQUENCE [LARGE SCALE GENOMIC DNA]</scope>
    <source>
        <strain evidence="2 3">1494</strain>
    </source>
</reference>
<feature type="transmembrane region" description="Helical" evidence="1">
    <location>
        <begin position="109"/>
        <end position="126"/>
    </location>
</feature>
<dbReference type="SUPFAM" id="SSF53649">
    <property type="entry name" value="Alkaline phosphatase-like"/>
    <property type="match status" value="1"/>
</dbReference>
<sequence length="498" mass="58015">MIKAIYKIRSQILSFVKNDKDYPILAAFSAGIYPLLYYYNSNFTLVNSWSQFLYFVVTYLLIPMCTFLLVFTFFKRLPILQKFSKYVIPVLNITSFVFLVIISTSGFKWKIITIALVIALIFAILLQKHIKKVIVFQLLMTLIVVSKLIPDFYRHITYSSAWMDLQDGIEHVKFKMKPNVYVIQPDGYTSFSELKKETYNFDNSNFEQFLDNNNFKLYIDFRSNYTTTLSSNSSMFAMKHHYYNNYKNKPNELYNTRKIITGNNPVVSIFRENNYKTFLLLDISYLLVNRPKMLYDYCNIDYSEVPYLDRGFSINKDPLLDLKQIIESHPDSNNFVFIERMLPMHITNDTSDSEGIQGERKKYLEQLEEANIWLTSVVQLISEKDPNSMIIIAADHGGFVGMESTQESGLKQTDEALVTSIFSTVLAIKWPDNKVPNFDNKLKTNVNLFRVLFSYLSHDTSYLENLEDDKSYSVIKEGVPVGVYEVINENGEVVFKKH</sequence>
<feature type="transmembrane region" description="Helical" evidence="1">
    <location>
        <begin position="133"/>
        <end position="150"/>
    </location>
</feature>
<organism evidence="2 3">
    <name type="scientific">Formosa maritima</name>
    <dbReference type="NCBI Taxonomy" id="2592046"/>
    <lineage>
        <taxon>Bacteria</taxon>
        <taxon>Pseudomonadati</taxon>
        <taxon>Bacteroidota</taxon>
        <taxon>Flavobacteriia</taxon>
        <taxon>Flavobacteriales</taxon>
        <taxon>Flavobacteriaceae</taxon>
        <taxon>Formosa</taxon>
    </lineage>
</organism>
<proteinExistence type="predicted"/>
<feature type="transmembrane region" description="Helical" evidence="1">
    <location>
        <begin position="21"/>
        <end position="40"/>
    </location>
</feature>
<keyword evidence="1" id="KW-0812">Transmembrane</keyword>
<accession>A0A5D0GKI6</accession>
<dbReference type="AlphaFoldDB" id="A0A5D0GKI6"/>
<feature type="transmembrane region" description="Helical" evidence="1">
    <location>
        <begin position="52"/>
        <end position="74"/>
    </location>
</feature>
<keyword evidence="1" id="KW-0472">Membrane</keyword>
<dbReference type="OrthoDB" id="1398489at2"/>
<keyword evidence="3" id="KW-1185">Reference proteome</keyword>
<name>A0A5D0GKI6_9FLAO</name>
<dbReference type="Gene3D" id="3.40.720.10">
    <property type="entry name" value="Alkaline Phosphatase, subunit A"/>
    <property type="match status" value="1"/>
</dbReference>